<dbReference type="Gene3D" id="3.30.420.10">
    <property type="entry name" value="Ribonuclease H-like superfamily/Ribonuclease H"/>
    <property type="match status" value="1"/>
</dbReference>
<dbReference type="InterPro" id="IPR001584">
    <property type="entry name" value="Integrase_cat-core"/>
</dbReference>
<dbReference type="GO" id="GO:0015074">
    <property type="term" value="P:DNA integration"/>
    <property type="evidence" value="ECO:0007669"/>
    <property type="project" value="InterPro"/>
</dbReference>
<proteinExistence type="predicted"/>
<accession>A0A0V0GK71</accession>
<name>A0A0V0GK71_SOLCH</name>
<sequence length="73" mass="8298">MCDHGTEFENAKLDVFCAENGINHNFSAPRTLQQNSVVERKNRTLVDFTRTMLIESNLASKLFGLKQSTLHVM</sequence>
<evidence type="ECO:0000259" key="1">
    <source>
        <dbReference type="PROSITE" id="PS50994"/>
    </source>
</evidence>
<dbReference type="PROSITE" id="PS50994">
    <property type="entry name" value="INTEGRASE"/>
    <property type="match status" value="1"/>
</dbReference>
<reference evidence="2" key="1">
    <citation type="submission" date="2015-12" db="EMBL/GenBank/DDBJ databases">
        <title>Gene expression during late stages of embryo sac development: a critical building block for successful pollen-pistil interactions.</title>
        <authorList>
            <person name="Liu Y."/>
            <person name="Joly V."/>
            <person name="Sabar M."/>
            <person name="Matton D.P."/>
        </authorList>
    </citation>
    <scope>NUCLEOTIDE SEQUENCE</scope>
</reference>
<dbReference type="AlphaFoldDB" id="A0A0V0GK71"/>
<dbReference type="PANTHER" id="PTHR42648:SF21">
    <property type="entry name" value="CYSTEINE-RICH RLK (RECEPTOR-LIKE PROTEIN KINASE) 8"/>
    <property type="match status" value="1"/>
</dbReference>
<organism evidence="2">
    <name type="scientific">Solanum chacoense</name>
    <name type="common">Chaco potato</name>
    <dbReference type="NCBI Taxonomy" id="4108"/>
    <lineage>
        <taxon>Eukaryota</taxon>
        <taxon>Viridiplantae</taxon>
        <taxon>Streptophyta</taxon>
        <taxon>Embryophyta</taxon>
        <taxon>Tracheophyta</taxon>
        <taxon>Spermatophyta</taxon>
        <taxon>Magnoliopsida</taxon>
        <taxon>eudicotyledons</taxon>
        <taxon>Gunneridae</taxon>
        <taxon>Pentapetalae</taxon>
        <taxon>asterids</taxon>
        <taxon>lamiids</taxon>
        <taxon>Solanales</taxon>
        <taxon>Solanaceae</taxon>
        <taxon>Solanoideae</taxon>
        <taxon>Solaneae</taxon>
        <taxon>Solanum</taxon>
    </lineage>
</organism>
<dbReference type="GO" id="GO:0003676">
    <property type="term" value="F:nucleic acid binding"/>
    <property type="evidence" value="ECO:0007669"/>
    <property type="project" value="InterPro"/>
</dbReference>
<dbReference type="InterPro" id="IPR036397">
    <property type="entry name" value="RNaseH_sf"/>
</dbReference>
<dbReference type="SUPFAM" id="SSF53098">
    <property type="entry name" value="Ribonuclease H-like"/>
    <property type="match status" value="1"/>
</dbReference>
<dbReference type="InterPro" id="IPR039537">
    <property type="entry name" value="Retrotran_Ty1/copia-like"/>
</dbReference>
<feature type="domain" description="Integrase catalytic" evidence="1">
    <location>
        <begin position="1"/>
        <end position="73"/>
    </location>
</feature>
<evidence type="ECO:0000313" key="2">
    <source>
        <dbReference type="EMBL" id="JAP08237.1"/>
    </source>
</evidence>
<dbReference type="PANTHER" id="PTHR42648">
    <property type="entry name" value="TRANSPOSASE, PUTATIVE-RELATED"/>
    <property type="match status" value="1"/>
</dbReference>
<dbReference type="InterPro" id="IPR012337">
    <property type="entry name" value="RNaseH-like_sf"/>
</dbReference>
<dbReference type="EMBL" id="GEDG01037259">
    <property type="protein sequence ID" value="JAP08237.1"/>
    <property type="molecule type" value="Transcribed_RNA"/>
</dbReference>
<protein>
    <submittedName>
        <fullName evidence="2">Putative ovule protein</fullName>
    </submittedName>
</protein>